<feature type="transmembrane region" description="Helical" evidence="1">
    <location>
        <begin position="72"/>
        <end position="96"/>
    </location>
</feature>
<organism evidence="2 3">
    <name type="scientific">Steinernema hermaphroditum</name>
    <dbReference type="NCBI Taxonomy" id="289476"/>
    <lineage>
        <taxon>Eukaryota</taxon>
        <taxon>Metazoa</taxon>
        <taxon>Ecdysozoa</taxon>
        <taxon>Nematoda</taxon>
        <taxon>Chromadorea</taxon>
        <taxon>Rhabditida</taxon>
        <taxon>Tylenchina</taxon>
        <taxon>Panagrolaimomorpha</taxon>
        <taxon>Strongyloidoidea</taxon>
        <taxon>Steinernematidae</taxon>
        <taxon>Steinernema</taxon>
    </lineage>
</organism>
<feature type="transmembrane region" description="Helical" evidence="1">
    <location>
        <begin position="192"/>
        <end position="210"/>
    </location>
</feature>
<keyword evidence="1" id="KW-0812">Transmembrane</keyword>
<dbReference type="Proteomes" id="UP001175271">
    <property type="component" value="Unassembled WGS sequence"/>
</dbReference>
<proteinExistence type="predicted"/>
<name>A0AA39ILS8_9BILA</name>
<feature type="transmembrane region" description="Helical" evidence="1">
    <location>
        <begin position="230"/>
        <end position="254"/>
    </location>
</feature>
<feature type="transmembrane region" description="Helical" evidence="1">
    <location>
        <begin position="14"/>
        <end position="38"/>
    </location>
</feature>
<feature type="transmembrane region" description="Helical" evidence="1">
    <location>
        <begin position="266"/>
        <end position="292"/>
    </location>
</feature>
<feature type="transmembrane region" description="Helical" evidence="1">
    <location>
        <begin position="139"/>
        <end position="159"/>
    </location>
</feature>
<reference evidence="2" key="1">
    <citation type="submission" date="2023-06" db="EMBL/GenBank/DDBJ databases">
        <title>Genomic analysis of the entomopathogenic nematode Steinernema hermaphroditum.</title>
        <authorList>
            <person name="Schwarz E.M."/>
            <person name="Heppert J.K."/>
            <person name="Baniya A."/>
            <person name="Schwartz H.T."/>
            <person name="Tan C.-H."/>
            <person name="Antoshechkin I."/>
            <person name="Sternberg P.W."/>
            <person name="Goodrich-Blair H."/>
            <person name="Dillman A.R."/>
        </authorList>
    </citation>
    <scope>NUCLEOTIDE SEQUENCE</scope>
    <source>
        <strain evidence="2">PS9179</strain>
        <tissue evidence="2">Whole animal</tissue>
    </source>
</reference>
<sequence length="326" mass="37522">MGGYERLGLSDEQLFFFVVFRLTVFGVFTPLYAGLLLVSDNSNKRPNPNVFLKYLQILATQKQFRSTVAYNIMVQIGLIDLFSILTTGLFAVMSIYRENFYIVVYFRALYFVLLFSFSLLLALNRFFVYNQIKRIRPSYYKYLSVLLWLLLGVLLPLWLCVHSETVGEYDYQFAMAFTDGFVAQRFVRFLEIGLSACSIATYILIVFQIIMKRLRFNLKVRLSSPETRILLQAFLLFFPPVVVFSISMTMFSFSTSGLLLLSNRSIVLMINIISDILPVVNLGVQLAFNAAIKGFILQKICKEVDAVEVFKKSSRTLFKEAARDDK</sequence>
<comment type="caution">
    <text evidence="2">The sequence shown here is derived from an EMBL/GenBank/DDBJ whole genome shotgun (WGS) entry which is preliminary data.</text>
</comment>
<accession>A0AA39ILS8</accession>
<evidence type="ECO:0000256" key="1">
    <source>
        <dbReference type="SAM" id="Phobius"/>
    </source>
</evidence>
<keyword evidence="3" id="KW-1185">Reference proteome</keyword>
<gene>
    <name evidence="2" type="ORF">QR680_009827</name>
</gene>
<protein>
    <submittedName>
        <fullName evidence="2">Uncharacterized protein</fullName>
    </submittedName>
</protein>
<dbReference type="AlphaFoldDB" id="A0AA39ILS8"/>
<evidence type="ECO:0000313" key="2">
    <source>
        <dbReference type="EMBL" id="KAK0426652.1"/>
    </source>
</evidence>
<keyword evidence="1" id="KW-0472">Membrane</keyword>
<keyword evidence="1" id="KW-1133">Transmembrane helix</keyword>
<evidence type="ECO:0000313" key="3">
    <source>
        <dbReference type="Proteomes" id="UP001175271"/>
    </source>
</evidence>
<feature type="transmembrane region" description="Helical" evidence="1">
    <location>
        <begin position="108"/>
        <end position="127"/>
    </location>
</feature>
<dbReference type="EMBL" id="JAUCMV010000001">
    <property type="protein sequence ID" value="KAK0426652.1"/>
    <property type="molecule type" value="Genomic_DNA"/>
</dbReference>